<sequence length="404" mass="42985">MESPMTERLVCLRSWTGQRDSMSTTNQDFSEDITNGGFSSDAGMQNNGGDEEMTANEEAEGVMSQDDSMGATGSASGQGNGEAMDHSAESADTGSADQYGKDDDRKLFIGGLSWETTEKDLREYFTKYGGIESLTLKMDPATGRSRGFAFIVFSEVATLDKVIAAGEHVINGKKVDPKKAKARHGKIFVGGLTQEISDDDIKTYFSQFGNVVEIEMPIDKSKNQRKGFCFITFDNEQIVHELLKSPKQVISGKEVDVKKAQPPQNARGMMGPWGPMGMPMGRGARGAIRGQRGRGGRGDWTGWGGGGYGSNYGSGYGNYGANYGAGTRGYGGYDYYGGGYGNYGYDGYGGYGGYEGYGYDGYESGPPMRGGGSSGGGGSGGRGRGGFSGKTRGAPRGQPRHMPY</sequence>
<dbReference type="GO" id="GO:0005737">
    <property type="term" value="C:cytoplasm"/>
    <property type="evidence" value="ECO:0007669"/>
    <property type="project" value="UniProtKB-SubCell"/>
</dbReference>
<feature type="compositionally biased region" description="Polar residues" evidence="9">
    <location>
        <begin position="65"/>
        <end position="77"/>
    </location>
</feature>
<evidence type="ECO:0000256" key="1">
    <source>
        <dbReference type="ARBA" id="ARBA00004123"/>
    </source>
</evidence>
<dbReference type="GO" id="GO:0005654">
    <property type="term" value="C:nucleoplasm"/>
    <property type="evidence" value="ECO:0007669"/>
    <property type="project" value="TreeGrafter"/>
</dbReference>
<feature type="compositionally biased region" description="Acidic residues" evidence="9">
    <location>
        <begin position="49"/>
        <end position="60"/>
    </location>
</feature>
<feature type="region of interest" description="Disordered" evidence="9">
    <location>
        <begin position="16"/>
        <end position="100"/>
    </location>
</feature>
<dbReference type="PANTHER" id="PTHR48033">
    <property type="entry name" value="RNA-BINDING (RRM/RBD/RNP MOTIFS) FAMILY PROTEIN"/>
    <property type="match status" value="1"/>
</dbReference>
<dbReference type="CDD" id="cd12325">
    <property type="entry name" value="RRM1_hnRNPA_hnRNPD_like"/>
    <property type="match status" value="1"/>
</dbReference>
<dbReference type="PANTHER" id="PTHR48033:SF10">
    <property type="entry name" value="RNA-BINDING PROTEIN SQUID"/>
    <property type="match status" value="1"/>
</dbReference>
<evidence type="ECO:0000313" key="12">
    <source>
        <dbReference type="Proteomes" id="UP000708208"/>
    </source>
</evidence>
<dbReference type="CDD" id="cd12329">
    <property type="entry name" value="RRM2_hnRNPD_like"/>
    <property type="match status" value="1"/>
</dbReference>
<reference evidence="11" key="1">
    <citation type="submission" date="2021-06" db="EMBL/GenBank/DDBJ databases">
        <authorList>
            <person name="Hodson N. C."/>
            <person name="Mongue J. A."/>
            <person name="Jaron S. K."/>
        </authorList>
    </citation>
    <scope>NUCLEOTIDE SEQUENCE</scope>
</reference>
<gene>
    <name evidence="11" type="ORF">AFUS01_LOCUS25728</name>
</gene>
<keyword evidence="5" id="KW-0677">Repeat</keyword>
<dbReference type="AlphaFoldDB" id="A0A8J2PAA7"/>
<dbReference type="SMART" id="SM00360">
    <property type="entry name" value="RRM"/>
    <property type="match status" value="2"/>
</dbReference>
<feature type="region of interest" description="Disordered" evidence="9">
    <location>
        <begin position="368"/>
        <end position="404"/>
    </location>
</feature>
<dbReference type="OrthoDB" id="1875751at2759"/>
<feature type="compositionally biased region" description="Polar residues" evidence="9">
    <location>
        <begin position="16"/>
        <end position="48"/>
    </location>
</feature>
<accession>A0A8J2PAA7</accession>
<dbReference type="InterPro" id="IPR000504">
    <property type="entry name" value="RRM_dom"/>
</dbReference>
<evidence type="ECO:0000256" key="3">
    <source>
        <dbReference type="ARBA" id="ARBA00022481"/>
    </source>
</evidence>
<evidence type="ECO:0000256" key="4">
    <source>
        <dbReference type="ARBA" id="ARBA00022490"/>
    </source>
</evidence>
<organism evidence="11 12">
    <name type="scientific">Allacma fusca</name>
    <dbReference type="NCBI Taxonomy" id="39272"/>
    <lineage>
        <taxon>Eukaryota</taxon>
        <taxon>Metazoa</taxon>
        <taxon>Ecdysozoa</taxon>
        <taxon>Arthropoda</taxon>
        <taxon>Hexapoda</taxon>
        <taxon>Collembola</taxon>
        <taxon>Symphypleona</taxon>
        <taxon>Sminthuridae</taxon>
        <taxon>Allacma</taxon>
    </lineage>
</organism>
<comment type="subcellular location">
    <subcellularLocation>
        <location evidence="2">Cytoplasm</location>
    </subcellularLocation>
    <subcellularLocation>
        <location evidence="1">Nucleus</location>
    </subcellularLocation>
</comment>
<comment type="caution">
    <text evidence="11">The sequence shown here is derived from an EMBL/GenBank/DDBJ whole genome shotgun (WGS) entry which is preliminary data.</text>
</comment>
<feature type="compositionally biased region" description="Gly residues" evidence="9">
    <location>
        <begin position="368"/>
        <end position="388"/>
    </location>
</feature>
<evidence type="ECO:0000256" key="2">
    <source>
        <dbReference type="ARBA" id="ARBA00004496"/>
    </source>
</evidence>
<dbReference type="GO" id="GO:0010468">
    <property type="term" value="P:regulation of gene expression"/>
    <property type="evidence" value="ECO:0007669"/>
    <property type="project" value="TreeGrafter"/>
</dbReference>
<evidence type="ECO:0000256" key="9">
    <source>
        <dbReference type="SAM" id="MobiDB-lite"/>
    </source>
</evidence>
<dbReference type="GO" id="GO:0000785">
    <property type="term" value="C:chromatin"/>
    <property type="evidence" value="ECO:0007669"/>
    <property type="project" value="TreeGrafter"/>
</dbReference>
<keyword evidence="12" id="KW-1185">Reference proteome</keyword>
<dbReference type="PROSITE" id="PS50102">
    <property type="entry name" value="RRM"/>
    <property type="match status" value="2"/>
</dbReference>
<dbReference type="Pfam" id="PF00076">
    <property type="entry name" value="RRM_1"/>
    <property type="match status" value="2"/>
</dbReference>
<feature type="domain" description="RRM" evidence="10">
    <location>
        <begin position="185"/>
        <end position="262"/>
    </location>
</feature>
<evidence type="ECO:0000256" key="5">
    <source>
        <dbReference type="ARBA" id="ARBA00022737"/>
    </source>
</evidence>
<name>A0A8J2PAA7_9HEXA</name>
<protein>
    <recommendedName>
        <fullName evidence="10">RRM domain-containing protein</fullName>
    </recommendedName>
</protein>
<keyword evidence="6 8" id="KW-0694">RNA-binding</keyword>
<proteinExistence type="predicted"/>
<dbReference type="Proteomes" id="UP000708208">
    <property type="component" value="Unassembled WGS sequence"/>
</dbReference>
<keyword evidence="7" id="KW-0539">Nucleus</keyword>
<dbReference type="EMBL" id="CAJVCH010333614">
    <property type="protein sequence ID" value="CAG7815022.1"/>
    <property type="molecule type" value="Genomic_DNA"/>
</dbReference>
<evidence type="ECO:0000259" key="10">
    <source>
        <dbReference type="PROSITE" id="PS50102"/>
    </source>
</evidence>
<feature type="domain" description="RRM" evidence="10">
    <location>
        <begin position="105"/>
        <end position="187"/>
    </location>
</feature>
<evidence type="ECO:0000256" key="7">
    <source>
        <dbReference type="ARBA" id="ARBA00023242"/>
    </source>
</evidence>
<evidence type="ECO:0000256" key="8">
    <source>
        <dbReference type="PROSITE-ProRule" id="PRU00176"/>
    </source>
</evidence>
<dbReference type="GO" id="GO:0003723">
    <property type="term" value="F:RNA binding"/>
    <property type="evidence" value="ECO:0007669"/>
    <property type="project" value="UniProtKB-UniRule"/>
</dbReference>
<keyword evidence="3" id="KW-0488">Methylation</keyword>
<dbReference type="FunFam" id="3.30.70.330:FF:000030">
    <property type="entry name" value="Heterogeneous nuclear ribonucleoprotein d0 isoform"/>
    <property type="match status" value="1"/>
</dbReference>
<evidence type="ECO:0000256" key="6">
    <source>
        <dbReference type="ARBA" id="ARBA00022884"/>
    </source>
</evidence>
<evidence type="ECO:0000313" key="11">
    <source>
        <dbReference type="EMBL" id="CAG7815022.1"/>
    </source>
</evidence>
<keyword evidence="4" id="KW-0963">Cytoplasm</keyword>